<protein>
    <submittedName>
        <fullName evidence="2">Uncharacterized protein</fullName>
    </submittedName>
</protein>
<name>A0A918YSF1_9ACTN</name>
<sequence>MQMAEYGELVGAEPPVRALLPQTPAEPDDGATETGGFVEVIHGGDRTRLLTTLSAD</sequence>
<evidence type="ECO:0000313" key="3">
    <source>
        <dbReference type="Proteomes" id="UP000655443"/>
    </source>
</evidence>
<accession>A0A918YSF1</accession>
<evidence type="ECO:0000313" key="2">
    <source>
        <dbReference type="EMBL" id="GHE14895.1"/>
    </source>
</evidence>
<gene>
    <name evidence="2" type="ORF">GCM10010339_87800</name>
</gene>
<dbReference type="AlphaFoldDB" id="A0A918YSF1"/>
<dbReference type="EMBL" id="BMVG01000055">
    <property type="protein sequence ID" value="GHE14895.1"/>
    <property type="molecule type" value="Genomic_DNA"/>
</dbReference>
<feature type="region of interest" description="Disordered" evidence="1">
    <location>
        <begin position="1"/>
        <end position="35"/>
    </location>
</feature>
<comment type="caution">
    <text evidence="2">The sequence shown here is derived from an EMBL/GenBank/DDBJ whole genome shotgun (WGS) entry which is preliminary data.</text>
</comment>
<proteinExistence type="predicted"/>
<organism evidence="2 3">
    <name type="scientific">Streptomyces alanosinicus</name>
    <dbReference type="NCBI Taxonomy" id="68171"/>
    <lineage>
        <taxon>Bacteria</taxon>
        <taxon>Bacillati</taxon>
        <taxon>Actinomycetota</taxon>
        <taxon>Actinomycetes</taxon>
        <taxon>Kitasatosporales</taxon>
        <taxon>Streptomycetaceae</taxon>
        <taxon>Streptomyces</taxon>
    </lineage>
</organism>
<reference evidence="2" key="2">
    <citation type="submission" date="2020-09" db="EMBL/GenBank/DDBJ databases">
        <authorList>
            <person name="Sun Q."/>
            <person name="Ohkuma M."/>
        </authorList>
    </citation>
    <scope>NUCLEOTIDE SEQUENCE</scope>
    <source>
        <strain evidence="2">JCM 4714</strain>
    </source>
</reference>
<dbReference type="Proteomes" id="UP000655443">
    <property type="component" value="Unassembled WGS sequence"/>
</dbReference>
<keyword evidence="3" id="KW-1185">Reference proteome</keyword>
<evidence type="ECO:0000256" key="1">
    <source>
        <dbReference type="SAM" id="MobiDB-lite"/>
    </source>
</evidence>
<reference evidence="2" key="1">
    <citation type="journal article" date="2014" name="Int. J. Syst. Evol. Microbiol.">
        <title>Complete genome sequence of Corynebacterium casei LMG S-19264T (=DSM 44701T), isolated from a smear-ripened cheese.</title>
        <authorList>
            <consortium name="US DOE Joint Genome Institute (JGI-PGF)"/>
            <person name="Walter F."/>
            <person name="Albersmeier A."/>
            <person name="Kalinowski J."/>
            <person name="Ruckert C."/>
        </authorList>
    </citation>
    <scope>NUCLEOTIDE SEQUENCE</scope>
    <source>
        <strain evidence="2">JCM 4714</strain>
    </source>
</reference>